<comment type="caution">
    <text evidence="2">The sequence shown here is derived from an EMBL/GenBank/DDBJ whole genome shotgun (WGS) entry which is preliminary data.</text>
</comment>
<dbReference type="SUPFAM" id="SSF54427">
    <property type="entry name" value="NTF2-like"/>
    <property type="match status" value="1"/>
</dbReference>
<sequence>MENENMLQSAFDRYLTKVEEICETKDWSAFADMFTEDATYCEHAYGDFNGREEIRPWIIKTMTTFPGSEMIGFPTAWSVLDVPTNRVICDIRNIMRDPGDGSVHEASNITILTFDDDGNLIREEDIYNPQKFADMTRDWCRVADAHGNLSDIGKKMLAALGG</sequence>
<organism evidence="2 3">
    <name type="scientific">Aeromicrobium panaciterrae</name>
    <dbReference type="NCBI Taxonomy" id="363861"/>
    <lineage>
        <taxon>Bacteria</taxon>
        <taxon>Bacillati</taxon>
        <taxon>Actinomycetota</taxon>
        <taxon>Actinomycetes</taxon>
        <taxon>Propionibacteriales</taxon>
        <taxon>Nocardioidaceae</taxon>
        <taxon>Aeromicrobium</taxon>
    </lineage>
</organism>
<dbReference type="Gene3D" id="3.10.450.50">
    <property type="match status" value="1"/>
</dbReference>
<gene>
    <name evidence="2" type="ORF">J2X11_001155</name>
</gene>
<dbReference type="RefSeq" id="WP_309967907.1">
    <property type="nucleotide sequence ID" value="NZ_JAVDWH010000001.1"/>
</dbReference>
<evidence type="ECO:0000313" key="2">
    <source>
        <dbReference type="EMBL" id="MDR7086316.1"/>
    </source>
</evidence>
<keyword evidence="3" id="KW-1185">Reference proteome</keyword>
<dbReference type="InterPro" id="IPR032710">
    <property type="entry name" value="NTF2-like_dom_sf"/>
</dbReference>
<feature type="domain" description="SnoaL-like" evidence="1">
    <location>
        <begin position="21"/>
        <end position="103"/>
    </location>
</feature>
<dbReference type="Proteomes" id="UP001257739">
    <property type="component" value="Unassembled WGS sequence"/>
</dbReference>
<accession>A0ABU1UMA1</accession>
<proteinExistence type="predicted"/>
<name>A0ABU1UMA1_9ACTN</name>
<dbReference type="Pfam" id="PF13577">
    <property type="entry name" value="SnoaL_4"/>
    <property type="match status" value="1"/>
</dbReference>
<evidence type="ECO:0000313" key="3">
    <source>
        <dbReference type="Proteomes" id="UP001257739"/>
    </source>
</evidence>
<evidence type="ECO:0000259" key="1">
    <source>
        <dbReference type="Pfam" id="PF13577"/>
    </source>
</evidence>
<dbReference type="InterPro" id="IPR037401">
    <property type="entry name" value="SnoaL-like"/>
</dbReference>
<reference evidence="2 3" key="1">
    <citation type="submission" date="2023-07" db="EMBL/GenBank/DDBJ databases">
        <title>Sorghum-associated microbial communities from plants grown in Nebraska, USA.</title>
        <authorList>
            <person name="Schachtman D."/>
        </authorList>
    </citation>
    <scope>NUCLEOTIDE SEQUENCE [LARGE SCALE GENOMIC DNA]</scope>
    <source>
        <strain evidence="2 3">BE248</strain>
    </source>
</reference>
<dbReference type="EMBL" id="JAVDWH010000001">
    <property type="protein sequence ID" value="MDR7086316.1"/>
    <property type="molecule type" value="Genomic_DNA"/>
</dbReference>
<protein>
    <recommendedName>
        <fullName evidence="1">SnoaL-like domain-containing protein</fullName>
    </recommendedName>
</protein>